<dbReference type="RefSeq" id="WP_046952951.1">
    <property type="nucleotide sequence ID" value="NZ_CP031238.1"/>
</dbReference>
<reference evidence="1 2" key="1">
    <citation type="submission" date="2015-05" db="EMBL/GenBank/DDBJ databases">
        <title>Comparative analyses of the lipooligosaccharides from nottypeable Haemophilus influenzae and Haemophilus haemolyticus.</title>
        <authorList>
            <person name="Post D.M.B."/>
            <person name="Ketterer M.R."/>
            <person name="Coffin J.E."/>
            <person name="Reinders L.M."/>
            <person name="Munson R.S.Jr."/>
            <person name="Bair T.B."/>
            <person name="Murphy T.F."/>
            <person name="Foster E."/>
            <person name="Gibson B.W."/>
            <person name="Apicella M.A."/>
        </authorList>
    </citation>
    <scope>NUCLEOTIDE SEQUENCE [LARGE SCALE GENOMIC DNA]</scope>
    <source>
        <strain evidence="1 2">11P18</strain>
    </source>
</reference>
<protein>
    <submittedName>
        <fullName evidence="1">Uncharacterized protein</fullName>
    </submittedName>
</protein>
<name>A0A0M3G7Q2_HAEHA</name>
<evidence type="ECO:0000313" key="2">
    <source>
        <dbReference type="Proteomes" id="UP000034750"/>
    </source>
</evidence>
<sequence length="225" mass="26127">MIIGNPGIYDSKGNFNSFAIQIDNIVDTDYFSVNLCIDMNIYPPQLASNKASYLIDYFNPELEIFSNINDDLFYLDDRDLMINLMAKGFGYTYAIEELIKENKIDYQEFIDNEDIFFEKLNLVKQSGEVNPYLWEIDYMEYVNKGFYPFVINSSSGLSKVIVVFNKNRSYDLDYIEDRLLLSNIRASKSVGFFDEQFWGVKVSCIKTDELSLIINKIQSVLSAFK</sequence>
<dbReference type="Proteomes" id="UP000034750">
    <property type="component" value="Unassembled WGS sequence"/>
</dbReference>
<proteinExistence type="predicted"/>
<evidence type="ECO:0000313" key="1">
    <source>
        <dbReference type="EMBL" id="KKZ59052.1"/>
    </source>
</evidence>
<accession>A0A0M3G7Q2</accession>
<organism evidence="1 2">
    <name type="scientific">Haemophilus haemolyticus</name>
    <dbReference type="NCBI Taxonomy" id="726"/>
    <lineage>
        <taxon>Bacteria</taxon>
        <taxon>Pseudomonadati</taxon>
        <taxon>Pseudomonadota</taxon>
        <taxon>Gammaproteobacteria</taxon>
        <taxon>Pasteurellales</taxon>
        <taxon>Pasteurellaceae</taxon>
        <taxon>Haemophilus</taxon>
    </lineage>
</organism>
<comment type="caution">
    <text evidence="1">The sequence shown here is derived from an EMBL/GenBank/DDBJ whole genome shotgun (WGS) entry which is preliminary data.</text>
</comment>
<dbReference type="PATRIC" id="fig|726.54.peg.674"/>
<dbReference type="AlphaFoldDB" id="A0A0M3G7Q2"/>
<dbReference type="EMBL" id="LCTK01000014">
    <property type="protein sequence ID" value="KKZ59052.1"/>
    <property type="molecule type" value="Genomic_DNA"/>
</dbReference>
<gene>
    <name evidence="1" type="ORF">AAX18_03375</name>
</gene>